<dbReference type="InterPro" id="IPR051533">
    <property type="entry name" value="WaaL-like"/>
</dbReference>
<comment type="subcellular location">
    <subcellularLocation>
        <location evidence="1">Membrane</location>
        <topology evidence="1">Multi-pass membrane protein</topology>
    </subcellularLocation>
</comment>
<dbReference type="RefSeq" id="WP_013148935.1">
    <property type="nucleotide sequence ID" value="NC_014207.1"/>
</dbReference>
<name>D7DLF6_METV0</name>
<feature type="transmembrane region" description="Helical" evidence="5">
    <location>
        <begin position="85"/>
        <end position="106"/>
    </location>
</feature>
<feature type="transmembrane region" description="Helical" evidence="5">
    <location>
        <begin position="140"/>
        <end position="161"/>
    </location>
</feature>
<evidence type="ECO:0000256" key="2">
    <source>
        <dbReference type="ARBA" id="ARBA00022692"/>
    </source>
</evidence>
<evidence type="ECO:0000256" key="4">
    <source>
        <dbReference type="ARBA" id="ARBA00023136"/>
    </source>
</evidence>
<dbReference type="STRING" id="666681.M301_2262"/>
<feature type="transmembrane region" description="Helical" evidence="5">
    <location>
        <begin position="282"/>
        <end position="299"/>
    </location>
</feature>
<keyword evidence="2 5" id="KW-0812">Transmembrane</keyword>
<dbReference type="OrthoDB" id="5862403at2"/>
<dbReference type="PANTHER" id="PTHR37422">
    <property type="entry name" value="TEICHURONIC ACID BIOSYNTHESIS PROTEIN TUAE"/>
    <property type="match status" value="1"/>
</dbReference>
<feature type="transmembrane region" description="Helical" evidence="5">
    <location>
        <begin position="243"/>
        <end position="276"/>
    </location>
</feature>
<organism evidence="7 8">
    <name type="scientific">Methylotenera versatilis (strain 301)</name>
    <dbReference type="NCBI Taxonomy" id="666681"/>
    <lineage>
        <taxon>Bacteria</taxon>
        <taxon>Pseudomonadati</taxon>
        <taxon>Pseudomonadota</taxon>
        <taxon>Betaproteobacteria</taxon>
        <taxon>Nitrosomonadales</taxon>
        <taxon>Methylophilaceae</taxon>
        <taxon>Methylotenera</taxon>
    </lineage>
</organism>
<keyword evidence="3 5" id="KW-1133">Transmembrane helix</keyword>
<feature type="transmembrane region" description="Helical" evidence="5">
    <location>
        <begin position="173"/>
        <end position="194"/>
    </location>
</feature>
<evidence type="ECO:0000313" key="8">
    <source>
        <dbReference type="Proteomes" id="UP000000383"/>
    </source>
</evidence>
<feature type="transmembrane region" description="Helical" evidence="5">
    <location>
        <begin position="214"/>
        <end position="231"/>
    </location>
</feature>
<sequence length="468" mass="53397" precursor="true">MTKSSALSTKSLIILALLGLFITLFIGTFVALFGTAVGDNYGILLAVPATLIIGFLFFFDRYLLFFLILLFRSGIDQLLDATRLGSFGLGAVLNALVIIIAFIAIFERPNPVRKVIKQTWLPFLSIAFFTLLITPEPLNAVKSFLSLLSYASIFTLAITLIKSEEDYGRWMRVVFLSSLIPVAYSFIDILNGGFHSQESEGFRINSTFSHPNIFAFYLVLMISLGFYFYKAKVSYFSVFIRKTLPVYILIMLGLLILTKTRSAWAACFAFFTIYALIYERKYLIYILMAPIVGFMIPEVRDRFMDLAQGNEVVNYSKLNSYAWRKLMWESGLNFMDISHYFFGYGLEGFRHYSVDFFPMSTGFQMNAHSVYVQLIFETGGFGLAAFIWLHFRVGQLLVPFYKQNKLMIFSAIMFLLEFALDAYSDNMLAYLSFNWYLWFVLGAAYAVNYAKLQQSDENKATTQVAKAS</sequence>
<evidence type="ECO:0000256" key="1">
    <source>
        <dbReference type="ARBA" id="ARBA00004141"/>
    </source>
</evidence>
<feature type="transmembrane region" description="Helical" evidence="5">
    <location>
        <begin position="12"/>
        <end position="34"/>
    </location>
</feature>
<accession>D7DLF6</accession>
<feature type="transmembrane region" description="Helical" evidence="5">
    <location>
        <begin position="403"/>
        <end position="420"/>
    </location>
</feature>
<dbReference type="KEGG" id="meh:M301_2262"/>
<dbReference type="PANTHER" id="PTHR37422:SF13">
    <property type="entry name" value="LIPOPOLYSACCHARIDE BIOSYNTHESIS PROTEIN PA4999-RELATED"/>
    <property type="match status" value="1"/>
</dbReference>
<dbReference type="eggNOG" id="COG3307">
    <property type="taxonomic scope" value="Bacteria"/>
</dbReference>
<reference evidence="7 8" key="2">
    <citation type="journal article" date="2011" name="J. Bacteriol.">
        <title>Genomes of three methylotrophs from a single niche uncover genetic and metabolic divergence of Methylophilaceae.</title>
        <authorList>
            <person name="Lapidus A."/>
            <person name="Clum A."/>
            <person name="Labutti K."/>
            <person name="Kaluzhnaya M.G."/>
            <person name="Lim S."/>
            <person name="Beck D.A."/>
            <person name="Glavina Del Rio T."/>
            <person name="Nolan M."/>
            <person name="Mavromatis K."/>
            <person name="Huntemann M."/>
            <person name="Lucas S."/>
            <person name="Lidstrom M.E."/>
            <person name="Ivanova N."/>
            <person name="Chistoserdova L."/>
        </authorList>
    </citation>
    <scope>NUCLEOTIDE SEQUENCE [LARGE SCALE GENOMIC DNA]</scope>
    <source>
        <strain evidence="7 8">301</strain>
    </source>
</reference>
<protein>
    <submittedName>
        <fullName evidence="7">O-antigen polymerase</fullName>
    </submittedName>
</protein>
<dbReference type="Proteomes" id="UP000000383">
    <property type="component" value="Chromosome"/>
</dbReference>
<evidence type="ECO:0000256" key="5">
    <source>
        <dbReference type="SAM" id="Phobius"/>
    </source>
</evidence>
<feature type="domain" description="O-antigen ligase-related" evidence="6">
    <location>
        <begin position="247"/>
        <end position="387"/>
    </location>
</feature>
<feature type="transmembrane region" description="Helical" evidence="5">
    <location>
        <begin position="427"/>
        <end position="447"/>
    </location>
</feature>
<evidence type="ECO:0000259" key="6">
    <source>
        <dbReference type="Pfam" id="PF04932"/>
    </source>
</evidence>
<feature type="transmembrane region" description="Helical" evidence="5">
    <location>
        <begin position="370"/>
        <end position="391"/>
    </location>
</feature>
<keyword evidence="8" id="KW-1185">Reference proteome</keyword>
<dbReference type="Pfam" id="PF04932">
    <property type="entry name" value="Wzy_C"/>
    <property type="match status" value="1"/>
</dbReference>
<dbReference type="InterPro" id="IPR007016">
    <property type="entry name" value="O-antigen_ligase-rel_domated"/>
</dbReference>
<dbReference type="EMBL" id="CP002056">
    <property type="protein sequence ID" value="ADI30627.1"/>
    <property type="molecule type" value="Genomic_DNA"/>
</dbReference>
<dbReference type="HOGENOM" id="CLU_048534_0_0_4"/>
<keyword evidence="4 5" id="KW-0472">Membrane</keyword>
<dbReference type="AlphaFoldDB" id="D7DLF6"/>
<proteinExistence type="predicted"/>
<gene>
    <name evidence="7" type="ordered locus">M301_2262</name>
</gene>
<evidence type="ECO:0000256" key="3">
    <source>
        <dbReference type="ARBA" id="ARBA00022989"/>
    </source>
</evidence>
<evidence type="ECO:0000313" key="7">
    <source>
        <dbReference type="EMBL" id="ADI30627.1"/>
    </source>
</evidence>
<dbReference type="GO" id="GO:0016020">
    <property type="term" value="C:membrane"/>
    <property type="evidence" value="ECO:0007669"/>
    <property type="project" value="UniProtKB-SubCell"/>
</dbReference>
<reference evidence="8" key="1">
    <citation type="submission" date="2010-05" db="EMBL/GenBank/DDBJ databases">
        <title>Complete sequence of Methylotenera sp. 301.</title>
        <authorList>
            <person name="Lucas S."/>
            <person name="Copeland A."/>
            <person name="Lapidus A."/>
            <person name="Cheng J.-F."/>
            <person name="Bruce D."/>
            <person name="Goodwin L."/>
            <person name="Pitluck S."/>
            <person name="Clum A."/>
            <person name="Land M."/>
            <person name="Hauser L."/>
            <person name="Kyrpides N."/>
            <person name="Ivanova N."/>
            <person name="Chistoservova L."/>
            <person name="Kalyuzhnaya M."/>
            <person name="Woyke T."/>
        </authorList>
    </citation>
    <scope>NUCLEOTIDE SEQUENCE [LARGE SCALE GENOMIC DNA]</scope>
    <source>
        <strain evidence="8">301</strain>
    </source>
</reference>